<reference evidence="1 2" key="2">
    <citation type="submission" date="2016-05" db="EMBL/GenBank/DDBJ databases">
        <title>Lineage-specific infection strategies underlie the spectrum of fungal disease in amphibians.</title>
        <authorList>
            <person name="Cuomo C.A."/>
            <person name="Farrer R.A."/>
            <person name="James T."/>
            <person name="Longcore J."/>
            <person name="Birren B."/>
        </authorList>
    </citation>
    <scope>NUCLEOTIDE SEQUENCE [LARGE SCALE GENOMIC DNA]</scope>
    <source>
        <strain evidence="1 2">JEL423</strain>
    </source>
</reference>
<dbReference type="EMBL" id="DS022301">
    <property type="protein sequence ID" value="OAJ38483.1"/>
    <property type="molecule type" value="Genomic_DNA"/>
</dbReference>
<accession>A0A177WEM2</accession>
<dbReference type="Proteomes" id="UP000077115">
    <property type="component" value="Unassembled WGS sequence"/>
</dbReference>
<protein>
    <submittedName>
        <fullName evidence="1">Uncharacterized protein</fullName>
    </submittedName>
</protein>
<dbReference type="VEuPathDB" id="FungiDB:BDEG_22402"/>
<dbReference type="AlphaFoldDB" id="A0A177WEM2"/>
<evidence type="ECO:0000313" key="2">
    <source>
        <dbReference type="Proteomes" id="UP000077115"/>
    </source>
</evidence>
<sequence length="111" mass="12384">MHESRLYMTPSISFMMTNLQPTNVNLLVQTPSQASKRALNVVVGVAETTKNPDHTPKCVSRVTRHSHALCRSLQSDVINRITNSITTYGCSKWHNSAKSGYCSSDYRNIAK</sequence>
<proteinExistence type="predicted"/>
<name>A0A177WEM2_BATDL</name>
<reference evidence="1 2" key="1">
    <citation type="submission" date="2006-10" db="EMBL/GenBank/DDBJ databases">
        <title>The Genome Sequence of Batrachochytrium dendrobatidis JEL423.</title>
        <authorList>
            <consortium name="The Broad Institute Genome Sequencing Platform"/>
            <person name="Birren B."/>
            <person name="Lander E."/>
            <person name="Galagan J."/>
            <person name="Cuomo C."/>
            <person name="Devon K."/>
            <person name="Jaffe D."/>
            <person name="Butler J."/>
            <person name="Alvarez P."/>
            <person name="Gnerre S."/>
            <person name="Grabherr M."/>
            <person name="Kleber M."/>
            <person name="Mauceli E."/>
            <person name="Brockman W."/>
            <person name="Young S."/>
            <person name="LaButti K."/>
            <person name="Sykes S."/>
            <person name="DeCaprio D."/>
            <person name="Crawford M."/>
            <person name="Koehrsen M."/>
            <person name="Engels R."/>
            <person name="Montgomery P."/>
            <person name="Pearson M."/>
            <person name="Howarth C."/>
            <person name="Larson L."/>
            <person name="White J."/>
            <person name="O'Leary S."/>
            <person name="Kodira C."/>
            <person name="Zeng Q."/>
            <person name="Yandava C."/>
            <person name="Alvarado L."/>
            <person name="Longcore J."/>
            <person name="James T."/>
        </authorList>
    </citation>
    <scope>NUCLEOTIDE SEQUENCE [LARGE SCALE GENOMIC DNA]</scope>
    <source>
        <strain evidence="1 2">JEL423</strain>
    </source>
</reference>
<gene>
    <name evidence="1" type="ORF">BDEG_22402</name>
</gene>
<organism evidence="1 2">
    <name type="scientific">Batrachochytrium dendrobatidis (strain JEL423)</name>
    <dbReference type="NCBI Taxonomy" id="403673"/>
    <lineage>
        <taxon>Eukaryota</taxon>
        <taxon>Fungi</taxon>
        <taxon>Fungi incertae sedis</taxon>
        <taxon>Chytridiomycota</taxon>
        <taxon>Chytridiomycota incertae sedis</taxon>
        <taxon>Chytridiomycetes</taxon>
        <taxon>Rhizophydiales</taxon>
        <taxon>Rhizophydiales incertae sedis</taxon>
        <taxon>Batrachochytrium</taxon>
    </lineage>
</organism>
<evidence type="ECO:0000313" key="1">
    <source>
        <dbReference type="EMBL" id="OAJ38483.1"/>
    </source>
</evidence>